<dbReference type="Proteomes" id="UP000287651">
    <property type="component" value="Unassembled WGS sequence"/>
</dbReference>
<name>A0A426YTZ7_ENSVE</name>
<evidence type="ECO:0000313" key="1">
    <source>
        <dbReference type="EMBL" id="RRT55197.1"/>
    </source>
</evidence>
<dbReference type="EMBL" id="AMZH03010194">
    <property type="protein sequence ID" value="RRT55197.1"/>
    <property type="molecule type" value="Genomic_DNA"/>
</dbReference>
<sequence>MPTYHSAHVRCQPIITPALHKDNRETRHVDNDVWLQAALARDVAPRPENPVKPYPE</sequence>
<comment type="caution">
    <text evidence="1">The sequence shown here is derived from an EMBL/GenBank/DDBJ whole genome shotgun (WGS) entry which is preliminary data.</text>
</comment>
<proteinExistence type="predicted"/>
<evidence type="ECO:0000313" key="2">
    <source>
        <dbReference type="Proteomes" id="UP000287651"/>
    </source>
</evidence>
<dbReference type="AlphaFoldDB" id="A0A426YTZ7"/>
<accession>A0A426YTZ7</accession>
<reference evidence="1 2" key="1">
    <citation type="journal article" date="2014" name="Agronomy (Basel)">
        <title>A Draft Genome Sequence for Ensete ventricosum, the Drought-Tolerant Tree Against Hunger.</title>
        <authorList>
            <person name="Harrison J."/>
            <person name="Moore K.A."/>
            <person name="Paszkiewicz K."/>
            <person name="Jones T."/>
            <person name="Grant M."/>
            <person name="Ambacheew D."/>
            <person name="Muzemil S."/>
            <person name="Studholme D.J."/>
        </authorList>
    </citation>
    <scope>NUCLEOTIDE SEQUENCE [LARGE SCALE GENOMIC DNA]</scope>
</reference>
<protein>
    <submittedName>
        <fullName evidence="1">Uncharacterized protein</fullName>
    </submittedName>
</protein>
<gene>
    <name evidence="1" type="ORF">B296_00042406</name>
</gene>
<organism evidence="1 2">
    <name type="scientific">Ensete ventricosum</name>
    <name type="common">Abyssinian banana</name>
    <name type="synonym">Musa ensete</name>
    <dbReference type="NCBI Taxonomy" id="4639"/>
    <lineage>
        <taxon>Eukaryota</taxon>
        <taxon>Viridiplantae</taxon>
        <taxon>Streptophyta</taxon>
        <taxon>Embryophyta</taxon>
        <taxon>Tracheophyta</taxon>
        <taxon>Spermatophyta</taxon>
        <taxon>Magnoliopsida</taxon>
        <taxon>Liliopsida</taxon>
        <taxon>Zingiberales</taxon>
        <taxon>Musaceae</taxon>
        <taxon>Ensete</taxon>
    </lineage>
</organism>